<dbReference type="EMBL" id="JAUHHV010000005">
    <property type="protein sequence ID" value="KAK1424011.1"/>
    <property type="molecule type" value="Genomic_DNA"/>
</dbReference>
<sequence>MKKLSAAYAKSITNPLAVVDDVSRHTIVVAVEENNIDWSFQVKDVTQDWGTKLKIVMILNTHVLIVAPRPLAEPQEDDSE</sequence>
<accession>A0AAD8KME6</accession>
<dbReference type="Proteomes" id="UP001229421">
    <property type="component" value="Unassembled WGS sequence"/>
</dbReference>
<proteinExistence type="predicted"/>
<reference evidence="1" key="1">
    <citation type="journal article" date="2023" name="bioRxiv">
        <title>Improved chromosome-level genome assembly for marigold (Tagetes erecta).</title>
        <authorList>
            <person name="Jiang F."/>
            <person name="Yuan L."/>
            <person name="Wang S."/>
            <person name="Wang H."/>
            <person name="Xu D."/>
            <person name="Wang A."/>
            <person name="Fan W."/>
        </authorList>
    </citation>
    <scope>NUCLEOTIDE SEQUENCE</scope>
    <source>
        <strain evidence="1">WSJ</strain>
        <tissue evidence="1">Leaf</tissue>
    </source>
</reference>
<comment type="caution">
    <text evidence="1">The sequence shown here is derived from an EMBL/GenBank/DDBJ whole genome shotgun (WGS) entry which is preliminary data.</text>
</comment>
<protein>
    <submittedName>
        <fullName evidence="1">Uncharacterized protein</fullName>
    </submittedName>
</protein>
<evidence type="ECO:0000313" key="1">
    <source>
        <dbReference type="EMBL" id="KAK1424011.1"/>
    </source>
</evidence>
<keyword evidence="2" id="KW-1185">Reference proteome</keyword>
<evidence type="ECO:0000313" key="2">
    <source>
        <dbReference type="Proteomes" id="UP001229421"/>
    </source>
</evidence>
<organism evidence="1 2">
    <name type="scientific">Tagetes erecta</name>
    <name type="common">African marigold</name>
    <dbReference type="NCBI Taxonomy" id="13708"/>
    <lineage>
        <taxon>Eukaryota</taxon>
        <taxon>Viridiplantae</taxon>
        <taxon>Streptophyta</taxon>
        <taxon>Embryophyta</taxon>
        <taxon>Tracheophyta</taxon>
        <taxon>Spermatophyta</taxon>
        <taxon>Magnoliopsida</taxon>
        <taxon>eudicotyledons</taxon>
        <taxon>Gunneridae</taxon>
        <taxon>Pentapetalae</taxon>
        <taxon>asterids</taxon>
        <taxon>campanulids</taxon>
        <taxon>Asterales</taxon>
        <taxon>Asteraceae</taxon>
        <taxon>Asteroideae</taxon>
        <taxon>Heliantheae alliance</taxon>
        <taxon>Tageteae</taxon>
        <taxon>Tagetes</taxon>
    </lineage>
</organism>
<gene>
    <name evidence="1" type="ORF">QVD17_19322</name>
</gene>
<name>A0AAD8KME6_TARER</name>
<dbReference type="AlphaFoldDB" id="A0AAD8KME6"/>